<feature type="compositionally biased region" description="Basic and acidic residues" evidence="1">
    <location>
        <begin position="71"/>
        <end position="92"/>
    </location>
</feature>
<reference evidence="2 3" key="2">
    <citation type="submission" date="2017-10" db="EMBL/GenBank/DDBJ databases">
        <title>Extensive intraspecific genome diversity in a model arbuscular mycorrhizal fungus.</title>
        <authorList>
            <person name="Chen E.C.H."/>
            <person name="Morin E."/>
            <person name="Baudet D."/>
            <person name="Noel J."/>
            <person name="Ndikumana S."/>
            <person name="Charron P."/>
            <person name="St-Onge C."/>
            <person name="Giorgi J."/>
            <person name="Grigoriev I.V."/>
            <person name="Roux C."/>
            <person name="Martin F.M."/>
            <person name="Corradi N."/>
        </authorList>
    </citation>
    <scope>NUCLEOTIDE SEQUENCE [LARGE SCALE GENOMIC DNA]</scope>
    <source>
        <strain evidence="2 3">C2</strain>
    </source>
</reference>
<feature type="compositionally biased region" description="Basic and acidic residues" evidence="1">
    <location>
        <begin position="243"/>
        <end position="261"/>
    </location>
</feature>
<dbReference type="VEuPathDB" id="FungiDB:FUN_016533"/>
<dbReference type="Proteomes" id="UP000233469">
    <property type="component" value="Unassembled WGS sequence"/>
</dbReference>
<feature type="compositionally biased region" description="Acidic residues" evidence="1">
    <location>
        <begin position="218"/>
        <end position="235"/>
    </location>
</feature>
<reference evidence="2 3" key="1">
    <citation type="submission" date="2016-04" db="EMBL/GenBank/DDBJ databases">
        <title>Genome analyses suggest a sexual origin of heterokaryosis in a supposedly ancient asexual fungus.</title>
        <authorList>
            <person name="Ropars J."/>
            <person name="Sedzielewska K."/>
            <person name="Noel J."/>
            <person name="Charron P."/>
            <person name="Farinelli L."/>
            <person name="Marton T."/>
            <person name="Kruger M."/>
            <person name="Pelin A."/>
            <person name="Brachmann A."/>
            <person name="Corradi N."/>
        </authorList>
    </citation>
    <scope>NUCLEOTIDE SEQUENCE [LARGE SCALE GENOMIC DNA]</scope>
    <source>
        <strain evidence="2 3">C2</strain>
    </source>
</reference>
<dbReference type="VEuPathDB" id="FungiDB:RhiirFUN_016633"/>
<protein>
    <submittedName>
        <fullName evidence="2">Uncharacterized protein</fullName>
    </submittedName>
</protein>
<feature type="region of interest" description="Disordered" evidence="1">
    <location>
        <begin position="198"/>
        <end position="274"/>
    </location>
</feature>
<accession>A0A2N1ML43</accession>
<dbReference type="EMBL" id="LLXL01001945">
    <property type="protein sequence ID" value="PKK62355.1"/>
    <property type="molecule type" value="Genomic_DNA"/>
</dbReference>
<name>A0A2N1ML43_9GLOM</name>
<dbReference type="AlphaFoldDB" id="A0A2N1ML43"/>
<sequence length="274" mass="31212">MEERETDIFLVEVYKKSVSNEIWQKNREKKLLHESAIQDSSSVTKKSQSHKKREAENIVQDVFDFTTSAPEKNHETEISMTGRYEKSDTDDPQRARSLFEKIGIDKIKYITTYSANSISELSDSQIQTIIDYFSENPNTELSDGVSKGPDQDGPIIDSEEEILNHQDNILEEQAKPLVSATRAKVNDYDDDVYFDEVNDVVSSGPDNTHVCDSKSCNDDPDSDDSEEEMPDESDDGYGGYNEYGERDRGYYYRDGRYERRGSPMMSPIISPVTA</sequence>
<evidence type="ECO:0000313" key="2">
    <source>
        <dbReference type="EMBL" id="PKK62355.1"/>
    </source>
</evidence>
<comment type="caution">
    <text evidence="2">The sequence shown here is derived from an EMBL/GenBank/DDBJ whole genome shotgun (WGS) entry which is preliminary data.</text>
</comment>
<proteinExistence type="predicted"/>
<evidence type="ECO:0000313" key="3">
    <source>
        <dbReference type="Proteomes" id="UP000233469"/>
    </source>
</evidence>
<feature type="region of interest" description="Disordered" evidence="1">
    <location>
        <begin position="36"/>
        <end position="92"/>
    </location>
</feature>
<organism evidence="2 3">
    <name type="scientific">Rhizophagus irregularis</name>
    <dbReference type="NCBI Taxonomy" id="588596"/>
    <lineage>
        <taxon>Eukaryota</taxon>
        <taxon>Fungi</taxon>
        <taxon>Fungi incertae sedis</taxon>
        <taxon>Mucoromycota</taxon>
        <taxon>Glomeromycotina</taxon>
        <taxon>Glomeromycetes</taxon>
        <taxon>Glomerales</taxon>
        <taxon>Glomeraceae</taxon>
        <taxon>Rhizophagus</taxon>
    </lineage>
</organism>
<dbReference type="VEuPathDB" id="FungiDB:RhiirA1_465411"/>
<feature type="compositionally biased region" description="Polar residues" evidence="1">
    <location>
        <begin position="37"/>
        <end position="46"/>
    </location>
</feature>
<gene>
    <name evidence="2" type="ORF">RhiirC2_870224</name>
</gene>
<evidence type="ECO:0000256" key="1">
    <source>
        <dbReference type="SAM" id="MobiDB-lite"/>
    </source>
</evidence>
<dbReference type="VEuPathDB" id="FungiDB:FUN_011797"/>